<evidence type="ECO:0008006" key="3">
    <source>
        <dbReference type="Google" id="ProtNLM"/>
    </source>
</evidence>
<gene>
    <name evidence="1" type="ORF">SG0102_02340</name>
</gene>
<sequence length="94" mass="10615">MNRKKSVFSFLNQVLDDQSLNPQEYTVIKKCADEIEQGTDINRALLTLKATLSALSVKQELSPSGLSCLSEISRREPSTSVSSMWNFMMKKKKD</sequence>
<protein>
    <recommendedName>
        <fullName evidence="3">Bacteriocin immunity protein</fullName>
    </recommendedName>
</protein>
<dbReference type="AlphaFoldDB" id="A0A3G9J2A0"/>
<dbReference type="Proteomes" id="UP000268059">
    <property type="component" value="Chromosome"/>
</dbReference>
<name>A0A3G9J2A0_9FIRM</name>
<reference evidence="1 2" key="1">
    <citation type="submission" date="2018-11" db="EMBL/GenBank/DDBJ databases">
        <title>Novel Erysipelotrichaceae bacterium isolated from small intestine of a swine.</title>
        <authorList>
            <person name="Kim J.S."/>
            <person name="Choe H."/>
            <person name="Lee Y.R."/>
            <person name="Kim K.M."/>
            <person name="Park D.S."/>
        </authorList>
    </citation>
    <scope>NUCLEOTIDE SEQUENCE [LARGE SCALE GENOMIC DNA]</scope>
    <source>
        <strain evidence="1 2">SG0102</strain>
    </source>
</reference>
<organism evidence="1 2">
    <name type="scientific">Intestinibaculum porci</name>
    <dbReference type="NCBI Taxonomy" id="2487118"/>
    <lineage>
        <taxon>Bacteria</taxon>
        <taxon>Bacillati</taxon>
        <taxon>Bacillota</taxon>
        <taxon>Erysipelotrichia</taxon>
        <taxon>Erysipelotrichales</taxon>
        <taxon>Erysipelotrichaceae</taxon>
        <taxon>Intestinibaculum</taxon>
    </lineage>
</organism>
<dbReference type="KEGG" id="ebm:SG0102_02340"/>
<accession>A0A3G9J2A0</accession>
<proteinExistence type="predicted"/>
<keyword evidence="2" id="KW-1185">Reference proteome</keyword>
<dbReference type="EMBL" id="AP019309">
    <property type="protein sequence ID" value="BBH25300.1"/>
    <property type="molecule type" value="Genomic_DNA"/>
</dbReference>
<dbReference type="InParanoid" id="A0A3G9J2A0"/>
<evidence type="ECO:0000313" key="1">
    <source>
        <dbReference type="EMBL" id="BBH25300.1"/>
    </source>
</evidence>
<evidence type="ECO:0000313" key="2">
    <source>
        <dbReference type="Proteomes" id="UP000268059"/>
    </source>
</evidence>